<evidence type="ECO:0000256" key="9">
    <source>
        <dbReference type="ARBA" id="ARBA00022759"/>
    </source>
</evidence>
<evidence type="ECO:0000256" key="8">
    <source>
        <dbReference type="ARBA" id="ARBA00022741"/>
    </source>
</evidence>
<dbReference type="InterPro" id="IPR036085">
    <property type="entry name" value="PAZ_dom_sf"/>
</dbReference>
<dbReference type="PROSITE" id="PS51194">
    <property type="entry name" value="HELICASE_CTER"/>
    <property type="match status" value="1"/>
</dbReference>
<keyword evidence="14 18" id="KW-0694">RNA-binding</keyword>
<keyword evidence="11" id="KW-0347">Helicase</keyword>
<feature type="domain" description="PAZ" evidence="22">
    <location>
        <begin position="928"/>
        <end position="1059"/>
    </location>
</feature>
<dbReference type="SUPFAM" id="SSF101690">
    <property type="entry name" value="PAZ domain"/>
    <property type="match status" value="1"/>
</dbReference>
<evidence type="ECO:0000256" key="19">
    <source>
        <dbReference type="SAM" id="MobiDB-lite"/>
    </source>
</evidence>
<evidence type="ECO:0000313" key="27">
    <source>
        <dbReference type="RefSeq" id="XP_013774216.2"/>
    </source>
</evidence>
<dbReference type="CDD" id="cd00593">
    <property type="entry name" value="RIBOc"/>
    <property type="match status" value="2"/>
</dbReference>
<dbReference type="InterPro" id="IPR014001">
    <property type="entry name" value="Helicase_ATP-bd"/>
</dbReference>
<dbReference type="SMART" id="SM00535">
    <property type="entry name" value="RIBOc"/>
    <property type="match status" value="2"/>
</dbReference>
<dbReference type="InterPro" id="IPR044441">
    <property type="entry name" value="DICER_DSRM"/>
</dbReference>
<evidence type="ECO:0000259" key="23">
    <source>
        <dbReference type="PROSITE" id="PS51192"/>
    </source>
</evidence>
<dbReference type="PANTHER" id="PTHR14950">
    <property type="entry name" value="DICER-RELATED"/>
    <property type="match status" value="1"/>
</dbReference>
<evidence type="ECO:0000256" key="7">
    <source>
        <dbReference type="ARBA" id="ARBA00022737"/>
    </source>
</evidence>
<keyword evidence="5" id="KW-0540">Nuclease</keyword>
<dbReference type="InterPro" id="IPR048512">
    <property type="entry name" value="Dicer_platform"/>
</dbReference>
<evidence type="ECO:0000256" key="13">
    <source>
        <dbReference type="ARBA" id="ARBA00022842"/>
    </source>
</evidence>
<keyword evidence="6" id="KW-0479">Metal-binding</keyword>
<keyword evidence="13" id="KW-0460">Magnesium</keyword>
<evidence type="ECO:0000313" key="26">
    <source>
        <dbReference type="Proteomes" id="UP000694941"/>
    </source>
</evidence>
<dbReference type="CDD" id="cd18802">
    <property type="entry name" value="SF2_C_dicer"/>
    <property type="match status" value="1"/>
</dbReference>
<dbReference type="Pfam" id="PF20930">
    <property type="entry name" value="Dicer_PBD"/>
    <property type="match status" value="1"/>
</dbReference>
<feature type="region of interest" description="Disordered" evidence="19">
    <location>
        <begin position="29"/>
        <end position="49"/>
    </location>
</feature>
<dbReference type="InterPro" id="IPR003100">
    <property type="entry name" value="PAZ_dom"/>
</dbReference>
<evidence type="ECO:0000256" key="17">
    <source>
        <dbReference type="ARBA" id="ARBA00035116"/>
    </source>
</evidence>
<dbReference type="InterPro" id="IPR036389">
    <property type="entry name" value="RNase_III_sf"/>
</dbReference>
<dbReference type="InterPro" id="IPR000999">
    <property type="entry name" value="RNase_III_dom"/>
</dbReference>
<dbReference type="PROSITE" id="PS51192">
    <property type="entry name" value="HELICASE_ATP_BIND_1"/>
    <property type="match status" value="1"/>
</dbReference>
<evidence type="ECO:0000256" key="2">
    <source>
        <dbReference type="ARBA" id="ARBA00001936"/>
    </source>
</evidence>
<feature type="domain" description="Helicase C-terminal" evidence="24">
    <location>
        <begin position="440"/>
        <end position="607"/>
    </location>
</feature>
<dbReference type="CDD" id="cd15903">
    <property type="entry name" value="Dicer_PBD"/>
    <property type="match status" value="1"/>
</dbReference>
<dbReference type="Proteomes" id="UP000694941">
    <property type="component" value="Unplaced"/>
</dbReference>
<evidence type="ECO:0000259" key="24">
    <source>
        <dbReference type="PROSITE" id="PS51194"/>
    </source>
</evidence>
<feature type="compositionally biased region" description="Acidic residues" evidence="19">
    <location>
        <begin position="1268"/>
        <end position="1283"/>
    </location>
</feature>
<evidence type="ECO:0000256" key="18">
    <source>
        <dbReference type="PROSITE-ProRule" id="PRU00657"/>
    </source>
</evidence>
<dbReference type="SMART" id="SM00487">
    <property type="entry name" value="DEXDc"/>
    <property type="match status" value="1"/>
</dbReference>
<evidence type="ECO:0000256" key="3">
    <source>
        <dbReference type="ARBA" id="ARBA00001946"/>
    </source>
</evidence>
<comment type="similarity">
    <text evidence="17 18">Belongs to the helicase family. Dicer subfamily.</text>
</comment>
<evidence type="ECO:0000256" key="14">
    <source>
        <dbReference type="ARBA" id="ARBA00022884"/>
    </source>
</evidence>
<comment type="cofactor">
    <cofactor evidence="3">
        <name>Mg(2+)</name>
        <dbReference type="ChEBI" id="CHEBI:18420"/>
    </cofactor>
</comment>
<keyword evidence="12" id="KW-0067">ATP-binding</keyword>
<gene>
    <name evidence="27" type="primary">LOC106459167</name>
</gene>
<evidence type="ECO:0000259" key="20">
    <source>
        <dbReference type="PROSITE" id="PS50137"/>
    </source>
</evidence>
<proteinExistence type="inferred from homology"/>
<dbReference type="PROSITE" id="PS51327">
    <property type="entry name" value="DICER_DSRBF"/>
    <property type="match status" value="1"/>
</dbReference>
<dbReference type="PROSITE" id="PS50821">
    <property type="entry name" value="PAZ"/>
    <property type="match status" value="1"/>
</dbReference>
<dbReference type="Pfam" id="PF00270">
    <property type="entry name" value="DEAD"/>
    <property type="match status" value="1"/>
</dbReference>
<dbReference type="SUPFAM" id="SSF54768">
    <property type="entry name" value="dsRNA-binding domain-like"/>
    <property type="match status" value="1"/>
</dbReference>
<dbReference type="Gene3D" id="3.30.160.380">
    <property type="entry name" value="Dicer dimerisation domain"/>
    <property type="match status" value="1"/>
</dbReference>
<dbReference type="RefSeq" id="XP_013774216.2">
    <property type="nucleotide sequence ID" value="XM_013918762.2"/>
</dbReference>
<evidence type="ECO:0000256" key="6">
    <source>
        <dbReference type="ARBA" id="ARBA00022723"/>
    </source>
</evidence>
<feature type="domain" description="Dicer dsRNA-binding fold" evidence="25">
    <location>
        <begin position="635"/>
        <end position="739"/>
    </location>
</feature>
<evidence type="ECO:0000256" key="16">
    <source>
        <dbReference type="ARBA" id="ARBA00023211"/>
    </source>
</evidence>
<feature type="compositionally biased region" description="Polar residues" evidence="19">
    <location>
        <begin position="1255"/>
        <end position="1265"/>
    </location>
</feature>
<dbReference type="Gene3D" id="1.10.1520.10">
    <property type="entry name" value="Ribonuclease III domain"/>
    <property type="match status" value="2"/>
</dbReference>
<dbReference type="Gene3D" id="3.30.160.20">
    <property type="match status" value="1"/>
</dbReference>
<reference evidence="27" key="1">
    <citation type="submission" date="2025-08" db="UniProtKB">
        <authorList>
            <consortium name="RefSeq"/>
        </authorList>
    </citation>
    <scope>IDENTIFICATION</scope>
    <source>
        <tissue evidence="27">Muscle</tissue>
    </source>
</reference>
<dbReference type="Gene3D" id="3.40.50.300">
    <property type="entry name" value="P-loop containing nucleotide triphosphate hydrolases"/>
    <property type="match status" value="2"/>
</dbReference>
<evidence type="ECO:0000256" key="1">
    <source>
        <dbReference type="ARBA" id="ARBA00000109"/>
    </source>
</evidence>
<keyword evidence="16" id="KW-0464">Manganese</keyword>
<dbReference type="Pfam" id="PF20932">
    <property type="entry name" value="Dicer_dsRBD"/>
    <property type="match status" value="1"/>
</dbReference>
<name>A0ABM1B3S0_LIMPO</name>
<comment type="cofactor">
    <cofactor evidence="2">
        <name>Mn(2+)</name>
        <dbReference type="ChEBI" id="CHEBI:29035"/>
    </cofactor>
</comment>
<dbReference type="PROSITE" id="PS50142">
    <property type="entry name" value="RNASE_3_2"/>
    <property type="match status" value="2"/>
</dbReference>
<dbReference type="SMART" id="SM00358">
    <property type="entry name" value="DSRM"/>
    <property type="match status" value="1"/>
</dbReference>
<evidence type="ECO:0000256" key="11">
    <source>
        <dbReference type="ARBA" id="ARBA00022806"/>
    </source>
</evidence>
<dbReference type="InterPro" id="IPR011545">
    <property type="entry name" value="DEAD/DEAH_box_helicase_dom"/>
</dbReference>
<protein>
    <recommendedName>
        <fullName evidence="4">ribonuclease III</fullName>
        <ecNumber evidence="4">3.1.26.3</ecNumber>
    </recommendedName>
</protein>
<dbReference type="InterPro" id="IPR001650">
    <property type="entry name" value="Helicase_C-like"/>
</dbReference>
<organism evidence="26 27">
    <name type="scientific">Limulus polyphemus</name>
    <name type="common">Atlantic horseshoe crab</name>
    <dbReference type="NCBI Taxonomy" id="6850"/>
    <lineage>
        <taxon>Eukaryota</taxon>
        <taxon>Metazoa</taxon>
        <taxon>Ecdysozoa</taxon>
        <taxon>Arthropoda</taxon>
        <taxon>Chelicerata</taxon>
        <taxon>Merostomata</taxon>
        <taxon>Xiphosura</taxon>
        <taxon>Limulidae</taxon>
        <taxon>Limulus</taxon>
    </lineage>
</organism>
<dbReference type="SUPFAM" id="SSF52540">
    <property type="entry name" value="P-loop containing nucleoside triphosphate hydrolases"/>
    <property type="match status" value="1"/>
</dbReference>
<accession>A0ABM1B3S0</accession>
<dbReference type="CDD" id="cd18034">
    <property type="entry name" value="DEXHc_dicer"/>
    <property type="match status" value="1"/>
</dbReference>
<dbReference type="EC" id="3.1.26.3" evidence="4"/>
<feature type="domain" description="DRBM" evidence="20">
    <location>
        <begin position="1792"/>
        <end position="1830"/>
    </location>
</feature>
<evidence type="ECO:0000256" key="12">
    <source>
        <dbReference type="ARBA" id="ARBA00022840"/>
    </source>
</evidence>
<dbReference type="SUPFAM" id="SSF69065">
    <property type="entry name" value="RNase III domain-like"/>
    <property type="match status" value="2"/>
</dbReference>
<dbReference type="InterPro" id="IPR048513">
    <property type="entry name" value="Dicer_PBD"/>
</dbReference>
<feature type="region of interest" description="Disordered" evidence="19">
    <location>
        <begin position="1255"/>
        <end position="1285"/>
    </location>
</feature>
<keyword evidence="15" id="KW-0943">RNA-mediated gene silencing</keyword>
<dbReference type="SMART" id="SM00490">
    <property type="entry name" value="HELICc"/>
    <property type="match status" value="1"/>
</dbReference>
<feature type="domain" description="Helicase ATP-binding" evidence="23">
    <location>
        <begin position="62"/>
        <end position="240"/>
    </location>
</feature>
<evidence type="ECO:0000259" key="21">
    <source>
        <dbReference type="PROSITE" id="PS50142"/>
    </source>
</evidence>
<keyword evidence="9" id="KW-0255">Endonuclease</keyword>
<evidence type="ECO:0000256" key="10">
    <source>
        <dbReference type="ARBA" id="ARBA00022801"/>
    </source>
</evidence>
<keyword evidence="26" id="KW-1185">Reference proteome</keyword>
<feature type="domain" description="RNase III" evidence="21">
    <location>
        <begin position="1583"/>
        <end position="1740"/>
    </location>
</feature>
<dbReference type="PROSITE" id="PS50137">
    <property type="entry name" value="DS_RBD"/>
    <property type="match status" value="1"/>
</dbReference>
<feature type="domain" description="RNase III" evidence="21">
    <location>
        <begin position="1348"/>
        <end position="1526"/>
    </location>
</feature>
<dbReference type="InterPro" id="IPR038248">
    <property type="entry name" value="Dicer_dimer_sf"/>
</dbReference>
<evidence type="ECO:0000259" key="22">
    <source>
        <dbReference type="PROSITE" id="PS50821"/>
    </source>
</evidence>
<evidence type="ECO:0000256" key="15">
    <source>
        <dbReference type="ARBA" id="ARBA00023158"/>
    </source>
</evidence>
<dbReference type="PANTHER" id="PTHR14950:SF37">
    <property type="entry name" value="ENDORIBONUCLEASE DICER"/>
    <property type="match status" value="1"/>
</dbReference>
<keyword evidence="8" id="KW-0547">Nucleotide-binding</keyword>
<dbReference type="Pfam" id="PF02170">
    <property type="entry name" value="PAZ"/>
    <property type="match status" value="1"/>
</dbReference>
<dbReference type="SMART" id="SM00949">
    <property type="entry name" value="PAZ"/>
    <property type="match status" value="1"/>
</dbReference>
<dbReference type="Pfam" id="PF03368">
    <property type="entry name" value="Dicer_dimer"/>
    <property type="match status" value="1"/>
</dbReference>
<comment type="catalytic activity">
    <reaction evidence="1">
        <text>Endonucleolytic cleavage to 5'-phosphomonoester.</text>
        <dbReference type="EC" id="3.1.26.3"/>
    </reaction>
</comment>
<sequence>MCYLTCRDYLHALLNQKLKNVLRKSTMENKTTGGSVSKSHHHSGANNIHTKTFTPREYQVELLESALKRNTIACLGTGTGKTFIALMLIKELAHELRKPYEEDGKRTIFLVPTVPLVIQQKDRIKEYTDLAVGFFYGEMGVDFWSAKQWESQFQEYQVLVMTAEIFRIILHHGFIPLSKVNLLIFDECHAAVKNHPYKEIMICFDTCPKENHPKVLGLTASILNGKCKPSKLEKHIQNLELNLRSTAETARDLISLSKYGTNPTENVVVCDSLEASQSSAVPNILNHTLSFLNCTDLTLREEYVDLPHPSTLPKKYLTDTVKIFYDLGLWCGQKAAEIFISELDQEIETIFSDDHRNFLIMTRTALLTVVYLCKSILSSDCMDGSKKEIDVIDSVPVTCKLRKLLEILEAFKPSSKAGDHENNIITGMPESRLVTKEKSKLADESDYLCGIIFVKQRSTAFLINLWLTEVSKAYTEYSFIKSDFVVGHGLGGTSKTTKEAFMSFRKQEETLKRFRNHDCNILIATSVIEEGMDVPKCNLVVRFDPPPDYRSYVQSKGRARAPGSHYILMVSVDKKEELLNTVQDFFKIEKLLLRKCHDREMHDEKQIADHVINEFKAPYMPVKRDGAPRITLSSAIMLVNRYCVKLPTDSFTRLAPECIIEEVVEDFTGTCMQLKSRNLYRATITLPINSLLKEPIIGDIMLTKRLAKMAAALDVCKKLHEIGELDDNFVPVGKEDKKFEELFEELEKEEVTHGLAKPGTTNRRQVYNKKTADALCNSYPTPGATCILYRFKMKLMRPIPKELNTRSRIISDPEDTTQGFGLLTTKKIPSICSFPLFTRSGELEVELEYVASNLKFSEEDLESLAIFHKYIFSDVLQLVRYPMIFKPNAENASFLIIPVNKESENESFSVDWKIVEIINKEKGVLPCKLSDDKRKKYIFNVKDYTDAVVMPCYRNFDKPKSYYVAEICHELTPLSPFPDVGYETFEEYYNKKYKIKINNLSQNLLDLDETPARLNFLIPRYLDNKGKAHNTRSDKRKKSGYKNPKQKQLLVPELCVVHPFSASLWKKAVCLPSVLYRINSLLLAEEFRLRVAQEIGVGSVDDEIKWPKLYFDWLLFKTPVTLENRIENHNIQGFEISLSPKKLSFSKLENTDLGRHEMQDFNFENKDCTHLFPSMDDIMKSSSNRIQYGFPNTFDETEGNSELYSDMEEGEISTGSLETESLSDVLEISMSQESERLEDINCFETNYSPESALYVSQNSSESLSDNWEMGDTESEEENQEYEQEDKLDIRNQETRELNLNINLLEESKNINFGELLPERVNQSLKEEDIFRVHFDENSENYPEPSPNIILQAFTMANACDGMNLERLETIGDSFLKYAVTTYLFCKYQNIHEGKLTFIRSKQISNLNLYRIGKRKGIGELMIASKFEPHDNWLSPCYTISQKQGKEFTDVEMFEEHSDNGSLEECHWKAEVNNKFNKTQTSENPTSFSPDTSDGKSYNLLTQESISDKSIADGVEALIGAYLLSCGPRATLLFMSWLGLWVLPKDEDGTSFIPKYGMFEPPKSPLLMHVPCKNEILLKLTNGFDNFEKKIGYSFKVKAYLLQAFTHASYHYNKITDCYQRLEFLGDAVLDYLITRHLFEDQKKHSPGNLTDLRSALVSNAFFASLTVKYTFHKYFKYLSPGLFSVIQKFVELKRDTAECGYYDKYYLEENECELTEEVEVPKALGDIFESVAGAIYLDSGMSLDTVWRVYYPMMKPEIEYFSTKVPKPPVRELLELGPLTVVFQPPEKTSNQRIRVQVDVAGIGSFVGVGRNKCIAKSIAAKLALRELKKIKV</sequence>
<evidence type="ECO:0000259" key="25">
    <source>
        <dbReference type="PROSITE" id="PS51327"/>
    </source>
</evidence>
<dbReference type="Pfam" id="PF00271">
    <property type="entry name" value="Helicase_C"/>
    <property type="match status" value="1"/>
</dbReference>
<keyword evidence="7" id="KW-0677">Repeat</keyword>
<dbReference type="Gene3D" id="2.170.260.10">
    <property type="entry name" value="paz domain"/>
    <property type="match status" value="1"/>
</dbReference>
<dbReference type="Pfam" id="PF00636">
    <property type="entry name" value="Ribonuclease_3"/>
    <property type="match status" value="2"/>
</dbReference>
<dbReference type="InterPro" id="IPR014720">
    <property type="entry name" value="dsRBD_dom"/>
</dbReference>
<dbReference type="GeneID" id="106459167"/>
<dbReference type="Pfam" id="PF20931">
    <property type="entry name" value="Dicer_platform"/>
    <property type="match status" value="1"/>
</dbReference>
<dbReference type="PROSITE" id="PS00517">
    <property type="entry name" value="RNASE_3_1"/>
    <property type="match status" value="1"/>
</dbReference>
<dbReference type="InterPro" id="IPR027417">
    <property type="entry name" value="P-loop_NTPase"/>
</dbReference>
<keyword evidence="10" id="KW-0378">Hydrolase</keyword>
<evidence type="ECO:0000256" key="5">
    <source>
        <dbReference type="ARBA" id="ARBA00022722"/>
    </source>
</evidence>
<dbReference type="InterPro" id="IPR005034">
    <property type="entry name" value="Dicer_dimerisation"/>
</dbReference>
<evidence type="ECO:0000256" key="4">
    <source>
        <dbReference type="ARBA" id="ARBA00012177"/>
    </source>
</evidence>